<organism evidence="2 3">
    <name type="scientific">Clostridium perfringens</name>
    <dbReference type="NCBI Taxonomy" id="1502"/>
    <lineage>
        <taxon>Bacteria</taxon>
        <taxon>Bacillati</taxon>
        <taxon>Bacillota</taxon>
        <taxon>Clostridia</taxon>
        <taxon>Eubacteriales</taxon>
        <taxon>Clostridiaceae</taxon>
        <taxon>Clostridium</taxon>
    </lineage>
</organism>
<comment type="caution">
    <text evidence="2">The sequence shown here is derived from an EMBL/GenBank/DDBJ whole genome shotgun (WGS) entry which is preliminary data.</text>
</comment>
<name>A0AAP4EDK2_CLOPF</name>
<feature type="domain" description="Type I restriction enzyme R protein N-terminal" evidence="1">
    <location>
        <begin position="39"/>
        <end position="154"/>
    </location>
</feature>
<reference evidence="2" key="1">
    <citation type="submission" date="2023-04" db="EMBL/GenBank/DDBJ databases">
        <title>Epidemiological investigation of Clostridium perfringens isolated from cattle.</title>
        <authorList>
            <person name="Tian R."/>
        </authorList>
    </citation>
    <scope>NUCLEOTIDE SEQUENCE</scope>
    <source>
        <strain evidence="2">ZWCP172</strain>
    </source>
</reference>
<dbReference type="Pfam" id="PF13588">
    <property type="entry name" value="HSDR_N_2"/>
    <property type="match status" value="1"/>
</dbReference>
<dbReference type="EMBL" id="JARVUX010000002">
    <property type="protein sequence ID" value="MDH2336002.1"/>
    <property type="molecule type" value="Genomic_DNA"/>
</dbReference>
<dbReference type="AlphaFoldDB" id="A0AAP4EDK2"/>
<sequence length="404" mass="47166">MEDYLEINLDKYNIGKRYYRNNKKCIFDLIREIFVLETPEEIVRQKFIHYLIDDLKVPKNKIEVEVPMCHFKKGARGRADIVVYGEEIDGTNIPIFIVECKAPNIPLTDDVWNQVERYDDILLAGFIVITNGNYTYASLWDNDDEQYYLVENIPEYNDIIEGNDFKIIENNYEKWKRPKFNELLSKEKINYFFELGWIGQDTKKELYPLILNLASFLQDETIQIKSINKKGINIIDSGHRYTCFGNAGGGTWAGDYRYFILEDNCGNNQILSMSIFGSLKCSNDPVFGNRKGNTVLVVAIDDFEKKHNSLQLNIDRYTCIDRNKYTIWHDGTLTIGKNGAAKRKDVIDYIKSVDPTMVINERIILGSFDCSKEINWNQQSTKDFIINTIKYAVLRDEFRRLNKN</sequence>
<proteinExistence type="predicted"/>
<evidence type="ECO:0000313" key="3">
    <source>
        <dbReference type="Proteomes" id="UP001222958"/>
    </source>
</evidence>
<gene>
    <name evidence="2" type="ORF">QDQ28_07335</name>
</gene>
<dbReference type="RefSeq" id="WP_279857492.1">
    <property type="nucleotide sequence ID" value="NZ_JARVUX010000002.1"/>
</dbReference>
<dbReference type="InterPro" id="IPR029464">
    <property type="entry name" value="HSDR_N"/>
</dbReference>
<protein>
    <submittedName>
        <fullName evidence="2">Type I restriction enzyme HsdR N-terminal domain-containing protein</fullName>
    </submittedName>
</protein>
<evidence type="ECO:0000313" key="2">
    <source>
        <dbReference type="EMBL" id="MDH2336002.1"/>
    </source>
</evidence>
<accession>A0AAP4EDK2</accession>
<dbReference type="Proteomes" id="UP001222958">
    <property type="component" value="Unassembled WGS sequence"/>
</dbReference>
<evidence type="ECO:0000259" key="1">
    <source>
        <dbReference type="Pfam" id="PF13588"/>
    </source>
</evidence>